<evidence type="ECO:0000313" key="3">
    <source>
        <dbReference type="Proteomes" id="UP000677016"/>
    </source>
</evidence>
<feature type="compositionally biased region" description="Basic and acidic residues" evidence="1">
    <location>
        <begin position="323"/>
        <end position="334"/>
    </location>
</feature>
<feature type="compositionally biased region" description="Polar residues" evidence="1">
    <location>
        <begin position="273"/>
        <end position="292"/>
    </location>
</feature>
<gene>
    <name evidence="2" type="ORF">KC207_00300</name>
</gene>
<dbReference type="Proteomes" id="UP000677016">
    <property type="component" value="Unassembled WGS sequence"/>
</dbReference>
<feature type="compositionally biased region" description="Acidic residues" evidence="1">
    <location>
        <begin position="492"/>
        <end position="502"/>
    </location>
</feature>
<evidence type="ECO:0000313" key="2">
    <source>
        <dbReference type="EMBL" id="MBR7741735.1"/>
    </source>
</evidence>
<feature type="compositionally biased region" description="Polar residues" evidence="1">
    <location>
        <begin position="140"/>
        <end position="155"/>
    </location>
</feature>
<protein>
    <submittedName>
        <fullName evidence="2">Uncharacterized protein</fullName>
    </submittedName>
</protein>
<feature type="compositionally biased region" description="Basic and acidic residues" evidence="1">
    <location>
        <begin position="415"/>
        <end position="435"/>
    </location>
</feature>
<feature type="compositionally biased region" description="Low complexity" evidence="1">
    <location>
        <begin position="179"/>
        <end position="198"/>
    </location>
</feature>
<dbReference type="AlphaFoldDB" id="A0A941D6L0"/>
<proteinExistence type="predicted"/>
<dbReference type="RefSeq" id="WP_211600851.1">
    <property type="nucleotide sequence ID" value="NZ_JAGSNF010000001.1"/>
</dbReference>
<comment type="caution">
    <text evidence="2">The sequence shown here is derived from an EMBL/GenBank/DDBJ whole genome shotgun (WGS) entry which is preliminary data.</text>
</comment>
<reference evidence="2" key="1">
    <citation type="submission" date="2021-04" db="EMBL/GenBank/DDBJ databases">
        <title>Phycicoccus avicenniae sp. nov., a novel endophytic actinomycetes isolated from branch of Avicennia mariana.</title>
        <authorList>
            <person name="Tuo L."/>
        </authorList>
    </citation>
    <scope>NUCLEOTIDE SEQUENCE</scope>
    <source>
        <strain evidence="2">BSK3Z-2</strain>
    </source>
</reference>
<feature type="compositionally biased region" description="Basic and acidic residues" evidence="1">
    <location>
        <begin position="627"/>
        <end position="648"/>
    </location>
</feature>
<feature type="compositionally biased region" description="Low complexity" evidence="1">
    <location>
        <begin position="304"/>
        <end position="314"/>
    </location>
</feature>
<accession>A0A941D6L0</accession>
<evidence type="ECO:0000256" key="1">
    <source>
        <dbReference type="SAM" id="MobiDB-lite"/>
    </source>
</evidence>
<organism evidence="2 3">
    <name type="scientific">Phycicoccus avicenniae</name>
    <dbReference type="NCBI Taxonomy" id="2828860"/>
    <lineage>
        <taxon>Bacteria</taxon>
        <taxon>Bacillati</taxon>
        <taxon>Actinomycetota</taxon>
        <taxon>Actinomycetes</taxon>
        <taxon>Micrococcales</taxon>
        <taxon>Intrasporangiaceae</taxon>
        <taxon>Phycicoccus</taxon>
    </lineage>
</organism>
<feature type="compositionally biased region" description="Low complexity" evidence="1">
    <location>
        <begin position="467"/>
        <end position="491"/>
    </location>
</feature>
<feature type="compositionally biased region" description="Low complexity" evidence="1">
    <location>
        <begin position="82"/>
        <end position="96"/>
    </location>
</feature>
<feature type="compositionally biased region" description="Low complexity" evidence="1">
    <location>
        <begin position="237"/>
        <end position="268"/>
    </location>
</feature>
<feature type="compositionally biased region" description="Polar residues" evidence="1">
    <location>
        <begin position="350"/>
        <end position="368"/>
    </location>
</feature>
<feature type="compositionally biased region" description="Low complexity" evidence="1">
    <location>
        <begin position="128"/>
        <end position="139"/>
    </location>
</feature>
<name>A0A941D6L0_9MICO</name>
<feature type="compositionally biased region" description="Basic and acidic residues" evidence="1">
    <location>
        <begin position="167"/>
        <end position="178"/>
    </location>
</feature>
<feature type="compositionally biased region" description="Acidic residues" evidence="1">
    <location>
        <begin position="581"/>
        <end position="597"/>
    </location>
</feature>
<feature type="region of interest" description="Disordered" evidence="1">
    <location>
        <begin position="79"/>
        <end position="98"/>
    </location>
</feature>
<feature type="compositionally biased region" description="Low complexity" evidence="1">
    <location>
        <begin position="537"/>
        <end position="563"/>
    </location>
</feature>
<feature type="region of interest" description="Disordered" evidence="1">
    <location>
        <begin position="110"/>
        <end position="648"/>
    </location>
</feature>
<keyword evidence="3" id="KW-1185">Reference proteome</keyword>
<sequence>MNTTQLLVLVLVVVLAVALVWFLVQRSSGKKDQARAEAAGLRAEAEEVGAGLAGQEAFAAQASERADLARAEADEAARRAADLGAEAEQQQAATDTARSRYEAMLRQADTVDPDVDTPDEPALPPAPEGVAVEPAAGPETPSSTVPPSDAGSTEALTDGSAAPATRAEARRMREEAERNAWSAAPAAPVAGSAVAVRPDVPEDDVDRSARIASAADYRDEDDWEARAMGEPQEVMTPSAGAVPEGPEEPAQPAEPAPSAEQAQPGAPAEEAETSGQVWHTSAPGNEPGMTTSWDDDARSDAEQDTASSEASAEARYSTNDWGGPHDPETDRPDETTDDAVPEGTDRPATDGTSEGASDDGTSSGTQTPGVVETAAAQDDEPVTDSGTASRSTSDDPFDPTPGRDWAADEGTLLEENERRAEDLARDRAEMRHDAQEAGIAGSGLPGEPTAPDGSPATTAAEEEAAATDDVVTDPTTSDPTAPADAAPTTDAPADDATSEDTTADSTLEAETGGAGGEAAVADVSHGEAVEEDEVSASDDPGADGRPAADGSTSEGTSTPTGEPAPGEPDVADEPATPTVGDEQETDDDGAVTTDEPDGGTTDSGATERVTTDDGDTGTTEAPDDTASDARTDHLARAPRRVSDFHEIRDGGYGMGSAAAIDDGAQPLDHPVAAYRDTMSYRLPGDAGYDDAEAHVWFYDAAAAERSGFHRSDG</sequence>
<dbReference type="EMBL" id="JAGSNF010000001">
    <property type="protein sequence ID" value="MBR7741735.1"/>
    <property type="molecule type" value="Genomic_DNA"/>
</dbReference>